<dbReference type="OrthoDB" id="505967at2759"/>
<dbReference type="GO" id="GO:0080142">
    <property type="term" value="P:regulation of salicylic acid biosynthetic process"/>
    <property type="evidence" value="ECO:0007669"/>
    <property type="project" value="TreeGrafter"/>
</dbReference>
<feature type="region of interest" description="Disordered" evidence="1">
    <location>
        <begin position="629"/>
        <end position="658"/>
    </location>
</feature>
<feature type="region of interest" description="Disordered" evidence="1">
    <location>
        <begin position="430"/>
        <end position="449"/>
    </location>
</feature>
<dbReference type="EMBL" id="GL433836">
    <property type="protein sequence ID" value="EFN58961.1"/>
    <property type="molecule type" value="Genomic_DNA"/>
</dbReference>
<accession>E1Z3Y6</accession>
<dbReference type="Proteomes" id="UP000008141">
    <property type="component" value="Unassembled WGS sequence"/>
</dbReference>
<dbReference type="PANTHER" id="PTHR31713:SF96">
    <property type="entry name" value="OS02G0562300 PROTEIN"/>
    <property type="match status" value="1"/>
</dbReference>
<dbReference type="GO" id="GO:0005516">
    <property type="term" value="F:calmodulin binding"/>
    <property type="evidence" value="ECO:0007669"/>
    <property type="project" value="InterPro"/>
</dbReference>
<dbReference type="STRING" id="554065.E1Z3Y6"/>
<proteinExistence type="predicted"/>
<dbReference type="RefSeq" id="XP_005851063.1">
    <property type="nucleotide sequence ID" value="XM_005851001.1"/>
</dbReference>
<protein>
    <submittedName>
        <fullName evidence="2">Uncharacterized protein</fullName>
    </submittedName>
</protein>
<dbReference type="PANTHER" id="PTHR31713">
    <property type="entry name" value="OS02G0177800 PROTEIN"/>
    <property type="match status" value="1"/>
</dbReference>
<evidence type="ECO:0000313" key="3">
    <source>
        <dbReference type="Proteomes" id="UP000008141"/>
    </source>
</evidence>
<dbReference type="GO" id="GO:0043565">
    <property type="term" value="F:sequence-specific DNA binding"/>
    <property type="evidence" value="ECO:0007669"/>
    <property type="project" value="TreeGrafter"/>
</dbReference>
<dbReference type="GO" id="GO:0005634">
    <property type="term" value="C:nucleus"/>
    <property type="evidence" value="ECO:0007669"/>
    <property type="project" value="TreeGrafter"/>
</dbReference>
<dbReference type="InParanoid" id="E1Z3Y6"/>
<dbReference type="GO" id="GO:0003700">
    <property type="term" value="F:DNA-binding transcription factor activity"/>
    <property type="evidence" value="ECO:0007669"/>
    <property type="project" value="TreeGrafter"/>
</dbReference>
<dbReference type="KEGG" id="cvr:CHLNCDRAFT_137556"/>
<feature type="region of interest" description="Disordered" evidence="1">
    <location>
        <begin position="676"/>
        <end position="721"/>
    </location>
</feature>
<reference evidence="2 3" key="1">
    <citation type="journal article" date="2010" name="Plant Cell">
        <title>The Chlorella variabilis NC64A genome reveals adaptation to photosymbiosis, coevolution with viruses, and cryptic sex.</title>
        <authorList>
            <person name="Blanc G."/>
            <person name="Duncan G."/>
            <person name="Agarkova I."/>
            <person name="Borodovsky M."/>
            <person name="Gurnon J."/>
            <person name="Kuo A."/>
            <person name="Lindquist E."/>
            <person name="Lucas S."/>
            <person name="Pangilinan J."/>
            <person name="Polle J."/>
            <person name="Salamov A."/>
            <person name="Terry A."/>
            <person name="Yamada T."/>
            <person name="Dunigan D.D."/>
            <person name="Grigoriev I.V."/>
            <person name="Claverie J.M."/>
            <person name="Van Etten J.L."/>
        </authorList>
    </citation>
    <scope>NUCLEOTIDE SEQUENCE [LARGE SCALE GENOMIC DNA]</scope>
    <source>
        <strain evidence="2 3">NC64A</strain>
    </source>
</reference>
<dbReference type="AlphaFoldDB" id="E1Z3Y6"/>
<sequence length="1022" mass="103679">MDDSEELPDELLACPPVALEGYVRRRIQQFNAQPILAHWLGAQAAAGLQEATRQLLLAGHAAGDGLGVAASGAPRPDAAPELALVFKHDCRHLGCADAHCQLCAQNQLRRCPQAFCPKYLAGDPLKAACGAAIRVELVDRATGRVAAAHPPMQLQICVVDGKAYEGLAEGGAAPTDAELDRITLLANQQGQPLLSSKQAGADGEGRLVVPLTKGCATLPEMSITGSSEALLSGQRPPFVLVVRAVEPGSGKRCAAISAAVSDGFVVATPRVRSASKRTIPKLADHVSKLTAVGNATQAKLRDLGKAAMEAGLHDLELPLASANTVGEFRQLVAWAQEDAARCDQVKKMLKLTRGWEEARDHAMKAVGEDSRLRAFFPDASLATGLLFGCQDANLRMEAPLALLHAAADISGQHTLRATLLTREGHVAAAQGQWQGQGQGQGQGQAGEGQQQVMVDNGEVQAMKQQAKACWASRGHPGWALLPLDTPAFEQSCCHLEQVLLPAEVAAAAVPQVPHASAGFLAGPGLPTAGLGSSFLAGAVAGQHVQLALQQAALPSLPGGGSPTAAGEQLGILEEFAMLGVQSPVTPSPHGAGPASQPAASAAAAAGAARSAAAGGSLADRVLRSINASQPPLAQQQQQQQQQHVAAARRGYSVGPTVGSKPLHLQLELAGRSQDLLLRPSGDSPAGPLDQAAAFGSAEPSLSPPPPEHTGRRNVAGVGEPEPQLSPLARLISDLPSLSVFGPGGPLSEAAIAELNVAAQGGDGTGIGEGARRVSPVQSLADMFGGVEAAAGPAVDWEQLLREAYKPDGGAQLAAEDAGVGAAAAGALGGQSASAAGDQLGATALLRMLSHASGVAQEMARLGTLPADWDWLTETSGLDQLPLLADQAQQGAGGAATAATEAAAGGGDLPPAQKRQMLRFLTPEWTKLLSLGAGDWAALLQGQGQAAALQQARRTPSPQGRMAASGAAAAAAVGSGAAPAVADTEAGAGGQEQGAGAAPSKGGRKRNLSPIGSGMQGMEGVEQ</sequence>
<evidence type="ECO:0000313" key="2">
    <source>
        <dbReference type="EMBL" id="EFN58961.1"/>
    </source>
</evidence>
<feature type="compositionally biased region" description="Gly residues" evidence="1">
    <location>
        <begin position="434"/>
        <end position="446"/>
    </location>
</feature>
<organism evidence="3">
    <name type="scientific">Chlorella variabilis</name>
    <name type="common">Green alga</name>
    <dbReference type="NCBI Taxonomy" id="554065"/>
    <lineage>
        <taxon>Eukaryota</taxon>
        <taxon>Viridiplantae</taxon>
        <taxon>Chlorophyta</taxon>
        <taxon>core chlorophytes</taxon>
        <taxon>Trebouxiophyceae</taxon>
        <taxon>Chlorellales</taxon>
        <taxon>Chlorellaceae</taxon>
        <taxon>Chlorella clade</taxon>
        <taxon>Chlorella</taxon>
    </lineage>
</organism>
<dbReference type="InterPro" id="IPR012416">
    <property type="entry name" value="CBP60"/>
</dbReference>
<feature type="region of interest" description="Disordered" evidence="1">
    <location>
        <begin position="972"/>
        <end position="1022"/>
    </location>
</feature>
<gene>
    <name evidence="2" type="ORF">CHLNCDRAFT_137556</name>
</gene>
<name>E1Z3Y6_CHLVA</name>
<evidence type="ECO:0000256" key="1">
    <source>
        <dbReference type="SAM" id="MobiDB-lite"/>
    </source>
</evidence>
<keyword evidence="3" id="KW-1185">Reference proteome</keyword>
<feature type="compositionally biased region" description="Low complexity" evidence="1">
    <location>
        <begin position="972"/>
        <end position="985"/>
    </location>
</feature>
<dbReference type="GeneID" id="17358728"/>